<dbReference type="UniPathway" id="UPA00579">
    <property type="reaction ID" value="UER00640"/>
</dbReference>
<keyword evidence="3 5" id="KW-0547">Nucleotide-binding</keyword>
<dbReference type="PRINTS" id="PR00988">
    <property type="entry name" value="URIDINKINASE"/>
</dbReference>
<dbReference type="GO" id="GO:0005524">
    <property type="term" value="F:ATP binding"/>
    <property type="evidence" value="ECO:0007669"/>
    <property type="project" value="UniProtKB-KW"/>
</dbReference>
<keyword evidence="9" id="KW-1185">Reference proteome</keyword>
<comment type="similarity">
    <text evidence="5">Belongs to the uridine kinase family.</text>
</comment>
<gene>
    <name evidence="8" type="ORF">Ctob_012017</name>
</gene>
<evidence type="ECO:0000256" key="2">
    <source>
        <dbReference type="ARBA" id="ARBA00022679"/>
    </source>
</evidence>
<dbReference type="EC" id="2.7.1.48" evidence="5"/>
<feature type="domain" description="AAA+ ATPase" evidence="7">
    <location>
        <begin position="74"/>
        <end position="225"/>
    </location>
</feature>
<comment type="caution">
    <text evidence="8">The sequence shown here is derived from an EMBL/GenBank/DDBJ whole genome shotgun (WGS) entry which is preliminary data.</text>
</comment>
<dbReference type="NCBIfam" id="TIGR00235">
    <property type="entry name" value="udk"/>
    <property type="match status" value="1"/>
</dbReference>
<dbReference type="Proteomes" id="UP000037460">
    <property type="component" value="Unassembled WGS sequence"/>
</dbReference>
<keyword evidence="2 5" id="KW-0808">Transferase</keyword>
<reference evidence="9" key="1">
    <citation type="journal article" date="2015" name="PLoS Genet.">
        <title>Genome Sequence and Transcriptome Analyses of Chrysochromulina tobin: Metabolic Tools for Enhanced Algal Fitness in the Prominent Order Prymnesiales (Haptophyceae).</title>
        <authorList>
            <person name="Hovde B.T."/>
            <person name="Deodato C.R."/>
            <person name="Hunsperger H.M."/>
            <person name="Ryken S.A."/>
            <person name="Yost W."/>
            <person name="Jha R.K."/>
            <person name="Patterson J."/>
            <person name="Monnat R.J. Jr."/>
            <person name="Barlow S.B."/>
            <person name="Starkenburg S.R."/>
            <person name="Cattolico R.A."/>
        </authorList>
    </citation>
    <scope>NUCLEOTIDE SEQUENCE</scope>
    <source>
        <strain evidence="9">CCMP291</strain>
    </source>
</reference>
<evidence type="ECO:0000256" key="4">
    <source>
        <dbReference type="ARBA" id="ARBA00022777"/>
    </source>
</evidence>
<dbReference type="PANTHER" id="PTHR10285">
    <property type="entry name" value="URIDINE KINASE"/>
    <property type="match status" value="1"/>
</dbReference>
<dbReference type="UniPathway" id="UPA00574">
    <property type="reaction ID" value="UER00637"/>
</dbReference>
<keyword evidence="5" id="KW-0067">ATP-binding</keyword>
<dbReference type="InterPro" id="IPR003593">
    <property type="entry name" value="AAA+_ATPase"/>
</dbReference>
<keyword evidence="4 5" id="KW-0418">Kinase</keyword>
<proteinExistence type="inferred from homology"/>
<dbReference type="GO" id="GO:0044211">
    <property type="term" value="P:CTP salvage"/>
    <property type="evidence" value="ECO:0007669"/>
    <property type="project" value="UniProtKB-UniPathway"/>
</dbReference>
<dbReference type="Pfam" id="PF00485">
    <property type="entry name" value="PRK"/>
    <property type="match status" value="1"/>
</dbReference>
<dbReference type="NCBIfam" id="NF004018">
    <property type="entry name" value="PRK05480.1"/>
    <property type="match status" value="1"/>
</dbReference>
<dbReference type="EMBL" id="JWZX01002570">
    <property type="protein sequence ID" value="KOO28427.1"/>
    <property type="molecule type" value="Genomic_DNA"/>
</dbReference>
<evidence type="ECO:0000313" key="9">
    <source>
        <dbReference type="Proteomes" id="UP000037460"/>
    </source>
</evidence>
<protein>
    <recommendedName>
        <fullName evidence="5">Uridine kinase</fullName>
        <ecNumber evidence="5">2.7.1.48</ecNumber>
    </recommendedName>
</protein>
<evidence type="ECO:0000259" key="7">
    <source>
        <dbReference type="SMART" id="SM00382"/>
    </source>
</evidence>
<sequence length="291" mass="31901">MLQRLLSRRSISMAAASVAGGAGAIAYLSSHSSSSEPHSDAKSSLSEFQRAPPMRRGSIDMMQPMSQPGVSEDSPVFVGICGGTGSGKTTVAESIARRLQGHGDRVTHISHDNYYKPLERLSLKERTKQNFDHPDALDTALMVQHLAELKAGRRVNIPTYDFATYGPGVPETIEKAPARVVLVEGILIYDHPQLRDLLDIKIFVDTDADVRFIRRLKRDLQDRGREVGAVIEQYLETVRPMHNQFVEPSKRYADVIIPTGLNSVALEMVIARLEQILAAEPQSGSTGTATA</sequence>
<dbReference type="InterPro" id="IPR006083">
    <property type="entry name" value="PRK/URK"/>
</dbReference>
<dbReference type="InterPro" id="IPR000764">
    <property type="entry name" value="Uridine_kinase-like"/>
</dbReference>
<evidence type="ECO:0000313" key="8">
    <source>
        <dbReference type="EMBL" id="KOO28427.1"/>
    </source>
</evidence>
<dbReference type="GO" id="GO:0043771">
    <property type="term" value="F:cytidine kinase activity"/>
    <property type="evidence" value="ECO:0007669"/>
    <property type="project" value="RHEA"/>
</dbReference>
<dbReference type="OrthoDB" id="10257085at2759"/>
<comment type="catalytic activity">
    <reaction evidence="5">
        <text>uridine + ATP = UMP + ADP + H(+)</text>
        <dbReference type="Rhea" id="RHEA:16825"/>
        <dbReference type="ChEBI" id="CHEBI:15378"/>
        <dbReference type="ChEBI" id="CHEBI:16704"/>
        <dbReference type="ChEBI" id="CHEBI:30616"/>
        <dbReference type="ChEBI" id="CHEBI:57865"/>
        <dbReference type="ChEBI" id="CHEBI:456216"/>
        <dbReference type="EC" id="2.7.1.48"/>
    </reaction>
</comment>
<dbReference type="AlphaFoldDB" id="A0A0M0JQ62"/>
<comment type="pathway">
    <text evidence="5">Pyrimidine metabolism; CTP biosynthesis via salvage pathway; CTP from cytidine: step 1/3.</text>
</comment>
<evidence type="ECO:0000256" key="3">
    <source>
        <dbReference type="ARBA" id="ARBA00022741"/>
    </source>
</evidence>
<dbReference type="SUPFAM" id="SSF52540">
    <property type="entry name" value="P-loop containing nucleoside triphosphate hydrolases"/>
    <property type="match status" value="1"/>
</dbReference>
<evidence type="ECO:0000256" key="6">
    <source>
        <dbReference type="SAM" id="MobiDB-lite"/>
    </source>
</evidence>
<dbReference type="GO" id="GO:0004849">
    <property type="term" value="F:uridine kinase activity"/>
    <property type="evidence" value="ECO:0007669"/>
    <property type="project" value="UniProtKB-EC"/>
</dbReference>
<comment type="catalytic activity">
    <reaction evidence="5">
        <text>cytidine + ATP = CMP + ADP + H(+)</text>
        <dbReference type="Rhea" id="RHEA:24674"/>
        <dbReference type="ChEBI" id="CHEBI:15378"/>
        <dbReference type="ChEBI" id="CHEBI:17562"/>
        <dbReference type="ChEBI" id="CHEBI:30616"/>
        <dbReference type="ChEBI" id="CHEBI:60377"/>
        <dbReference type="ChEBI" id="CHEBI:456216"/>
        <dbReference type="EC" id="2.7.1.48"/>
    </reaction>
</comment>
<organism evidence="8 9">
    <name type="scientific">Chrysochromulina tobinii</name>
    <dbReference type="NCBI Taxonomy" id="1460289"/>
    <lineage>
        <taxon>Eukaryota</taxon>
        <taxon>Haptista</taxon>
        <taxon>Haptophyta</taxon>
        <taxon>Prymnesiophyceae</taxon>
        <taxon>Prymnesiales</taxon>
        <taxon>Chrysochromulinaceae</taxon>
        <taxon>Chrysochromulina</taxon>
    </lineage>
</organism>
<dbReference type="GO" id="GO:0044206">
    <property type="term" value="P:UMP salvage"/>
    <property type="evidence" value="ECO:0007669"/>
    <property type="project" value="UniProtKB-UniPathway"/>
</dbReference>
<dbReference type="InterPro" id="IPR027417">
    <property type="entry name" value="P-loop_NTPase"/>
</dbReference>
<name>A0A0M0JQ62_9EUKA</name>
<accession>A0A0M0JQ62</accession>
<evidence type="ECO:0000256" key="5">
    <source>
        <dbReference type="RuleBase" id="RU003825"/>
    </source>
</evidence>
<dbReference type="CDD" id="cd02023">
    <property type="entry name" value="UMPK"/>
    <property type="match status" value="1"/>
</dbReference>
<dbReference type="Gene3D" id="3.40.50.300">
    <property type="entry name" value="P-loop containing nucleotide triphosphate hydrolases"/>
    <property type="match status" value="1"/>
</dbReference>
<evidence type="ECO:0000256" key="1">
    <source>
        <dbReference type="ARBA" id="ARBA00004690"/>
    </source>
</evidence>
<feature type="region of interest" description="Disordered" evidence="6">
    <location>
        <begin position="29"/>
        <end position="49"/>
    </location>
</feature>
<comment type="pathway">
    <text evidence="1 5">Pyrimidine metabolism; UMP biosynthesis via salvage pathway; UMP from uridine: step 1/1.</text>
</comment>
<dbReference type="SMART" id="SM00382">
    <property type="entry name" value="AAA"/>
    <property type="match status" value="1"/>
</dbReference>